<comment type="caution">
    <text evidence="2">The sequence shown here is derived from an EMBL/GenBank/DDBJ whole genome shotgun (WGS) entry which is preliminary data.</text>
</comment>
<reference evidence="2 3" key="1">
    <citation type="submission" date="2020-08" db="EMBL/GenBank/DDBJ databases">
        <title>Arenibacter gaetbuli sp. nov., isolated from a sand dune.</title>
        <authorList>
            <person name="Park S."/>
            <person name="Yoon J.-H."/>
        </authorList>
    </citation>
    <scope>NUCLEOTIDE SEQUENCE [LARGE SCALE GENOMIC DNA]</scope>
    <source>
        <strain evidence="2 3">BSSL-BM3</strain>
    </source>
</reference>
<organism evidence="2 3">
    <name type="scientific">Arenibacter arenosicollis</name>
    <dbReference type="NCBI Taxonomy" id="2762274"/>
    <lineage>
        <taxon>Bacteria</taxon>
        <taxon>Pseudomonadati</taxon>
        <taxon>Bacteroidota</taxon>
        <taxon>Flavobacteriia</taxon>
        <taxon>Flavobacteriales</taxon>
        <taxon>Flavobacteriaceae</taxon>
        <taxon>Arenibacter</taxon>
    </lineage>
</organism>
<sequence length="138" mass="16353">MRYVYFFIALIGLIGCQNKVNQLDLPYLNGYWEIEKVSFPDGTEKEYTVNTSIDYIEINDLKGYRKKVQPKFNGTYDTSNDAERFTIYEKDGVFTINYATDLSKWHEKIVNLSENSFTVLSEENIKYHYKRFEPINIE</sequence>
<feature type="domain" description="Lipocalin-like" evidence="1">
    <location>
        <begin position="28"/>
        <end position="118"/>
    </location>
</feature>
<keyword evidence="3" id="KW-1185">Reference proteome</keyword>
<name>A0ABR7QT90_9FLAO</name>
<dbReference type="RefSeq" id="WP_187587734.1">
    <property type="nucleotide sequence ID" value="NZ_JACLHY010000028.1"/>
</dbReference>
<dbReference type="EMBL" id="JACLHY010000028">
    <property type="protein sequence ID" value="MBC8770175.1"/>
    <property type="molecule type" value="Genomic_DNA"/>
</dbReference>
<protein>
    <recommendedName>
        <fullName evidence="1">Lipocalin-like domain-containing protein</fullName>
    </recommendedName>
</protein>
<gene>
    <name evidence="2" type="ORF">H4O18_19400</name>
</gene>
<evidence type="ECO:0000313" key="2">
    <source>
        <dbReference type="EMBL" id="MBC8770175.1"/>
    </source>
</evidence>
<accession>A0ABR7QT90</accession>
<evidence type="ECO:0000259" key="1">
    <source>
        <dbReference type="Pfam" id="PF13648"/>
    </source>
</evidence>
<dbReference type="Pfam" id="PF13648">
    <property type="entry name" value="Lipocalin_4"/>
    <property type="match status" value="1"/>
</dbReference>
<dbReference type="Proteomes" id="UP000618952">
    <property type="component" value="Unassembled WGS sequence"/>
</dbReference>
<proteinExistence type="predicted"/>
<evidence type="ECO:0000313" key="3">
    <source>
        <dbReference type="Proteomes" id="UP000618952"/>
    </source>
</evidence>
<dbReference type="PROSITE" id="PS51257">
    <property type="entry name" value="PROKAR_LIPOPROTEIN"/>
    <property type="match status" value="1"/>
</dbReference>
<dbReference type="InterPro" id="IPR024311">
    <property type="entry name" value="Lipocalin-like"/>
</dbReference>